<reference evidence="3" key="1">
    <citation type="submission" date="2020-04" db="EMBL/GenBank/DDBJ databases">
        <authorList>
            <person name="Neveu A P."/>
        </authorList>
    </citation>
    <scope>NUCLEOTIDE SEQUENCE</scope>
    <source>
        <tissue evidence="3">Whole embryo</tissue>
    </source>
</reference>
<dbReference type="Pfam" id="PF22706">
    <property type="entry name" value="Tex_central_region"/>
    <property type="match status" value="1"/>
</dbReference>
<dbReference type="PANTHER" id="PTHR10724">
    <property type="entry name" value="30S RIBOSOMAL PROTEIN S1"/>
    <property type="match status" value="1"/>
</dbReference>
<dbReference type="Pfam" id="PF16921">
    <property type="entry name" value="Tex_YqgF"/>
    <property type="match status" value="1"/>
</dbReference>
<dbReference type="FunFam" id="3.30.420.140:FF:000001">
    <property type="entry name" value="RNA-binding transcriptional accessory protein"/>
    <property type="match status" value="1"/>
</dbReference>
<dbReference type="Pfam" id="PF17674">
    <property type="entry name" value="HHH_9"/>
    <property type="match status" value="1"/>
</dbReference>
<feature type="region of interest" description="Disordered" evidence="1">
    <location>
        <begin position="583"/>
        <end position="606"/>
    </location>
</feature>
<dbReference type="FunFam" id="1.10.10.650:FF:000001">
    <property type="entry name" value="S1 RNA-binding domain 1"/>
    <property type="match status" value="1"/>
</dbReference>
<dbReference type="Gene3D" id="1.10.3500.10">
    <property type="entry name" value="Tex N-terminal region-like"/>
    <property type="match status" value="1"/>
</dbReference>
<evidence type="ECO:0000256" key="1">
    <source>
        <dbReference type="SAM" id="MobiDB-lite"/>
    </source>
</evidence>
<dbReference type="InterPro" id="IPR037027">
    <property type="entry name" value="YqgF/RNaseH-like_dom_sf"/>
</dbReference>
<dbReference type="GO" id="GO:0003729">
    <property type="term" value="F:mRNA binding"/>
    <property type="evidence" value="ECO:0007669"/>
    <property type="project" value="TreeGrafter"/>
</dbReference>
<dbReference type="InterPro" id="IPR041692">
    <property type="entry name" value="HHH_9"/>
</dbReference>
<name>A0A6F9DSZ3_9ASCI</name>
<proteinExistence type="evidence at transcript level"/>
<dbReference type="Gene3D" id="1.10.10.650">
    <property type="entry name" value="RuvA domain 2-like"/>
    <property type="match status" value="1"/>
</dbReference>
<dbReference type="InterPro" id="IPR023323">
    <property type="entry name" value="Tex-like_dom_sf"/>
</dbReference>
<dbReference type="InterPro" id="IPR012337">
    <property type="entry name" value="RNaseH-like_sf"/>
</dbReference>
<protein>
    <submittedName>
        <fullName evidence="3">S1 RNA-binding domain-containing protein 1-like</fullName>
    </submittedName>
</protein>
<gene>
    <name evidence="3" type="primary">Srbd1</name>
</gene>
<organism evidence="3">
    <name type="scientific">Phallusia mammillata</name>
    <dbReference type="NCBI Taxonomy" id="59560"/>
    <lineage>
        <taxon>Eukaryota</taxon>
        <taxon>Metazoa</taxon>
        <taxon>Chordata</taxon>
        <taxon>Tunicata</taxon>
        <taxon>Ascidiacea</taxon>
        <taxon>Phlebobranchia</taxon>
        <taxon>Ascidiidae</taxon>
        <taxon>Phallusia</taxon>
    </lineage>
</organism>
<dbReference type="PANTHER" id="PTHR10724:SF10">
    <property type="entry name" value="S1 RNA-BINDING DOMAIN-CONTAINING PROTEIN 1"/>
    <property type="match status" value="1"/>
</dbReference>
<dbReference type="Gene3D" id="2.40.50.140">
    <property type="entry name" value="Nucleic acid-binding proteins"/>
    <property type="match status" value="1"/>
</dbReference>
<dbReference type="GO" id="GO:0003735">
    <property type="term" value="F:structural constituent of ribosome"/>
    <property type="evidence" value="ECO:0007669"/>
    <property type="project" value="TreeGrafter"/>
</dbReference>
<dbReference type="InterPro" id="IPR006641">
    <property type="entry name" value="YqgF/RNaseH-like_dom"/>
</dbReference>
<dbReference type="SUPFAM" id="SSF53098">
    <property type="entry name" value="Ribonuclease H-like"/>
    <property type="match status" value="1"/>
</dbReference>
<dbReference type="Pfam" id="PF09371">
    <property type="entry name" value="Tex_N"/>
    <property type="match status" value="1"/>
</dbReference>
<dbReference type="InterPro" id="IPR003029">
    <property type="entry name" value="S1_domain"/>
</dbReference>
<dbReference type="InterPro" id="IPR023319">
    <property type="entry name" value="Tex-like_HTH_dom_sf"/>
</dbReference>
<dbReference type="SMART" id="SM00316">
    <property type="entry name" value="S1"/>
    <property type="match status" value="1"/>
</dbReference>
<dbReference type="GO" id="GO:0006412">
    <property type="term" value="P:translation"/>
    <property type="evidence" value="ECO:0007669"/>
    <property type="project" value="TreeGrafter"/>
</dbReference>
<evidence type="ECO:0000259" key="2">
    <source>
        <dbReference type="PROSITE" id="PS50126"/>
    </source>
</evidence>
<dbReference type="InterPro" id="IPR010994">
    <property type="entry name" value="RuvA_2-like"/>
</dbReference>
<dbReference type="SUPFAM" id="SSF47781">
    <property type="entry name" value="RuvA domain 2-like"/>
    <property type="match status" value="2"/>
</dbReference>
<dbReference type="InterPro" id="IPR012340">
    <property type="entry name" value="NA-bd_OB-fold"/>
</dbReference>
<dbReference type="SUPFAM" id="SSF158832">
    <property type="entry name" value="Tex N-terminal region-like"/>
    <property type="match status" value="1"/>
</dbReference>
<dbReference type="InterPro" id="IPR055179">
    <property type="entry name" value="Tex-like_central_region"/>
</dbReference>
<evidence type="ECO:0000313" key="3">
    <source>
        <dbReference type="EMBL" id="CAB3266554.1"/>
    </source>
</evidence>
<dbReference type="GO" id="GO:0006139">
    <property type="term" value="P:nucleobase-containing compound metabolic process"/>
    <property type="evidence" value="ECO:0007669"/>
    <property type="project" value="InterPro"/>
</dbReference>
<dbReference type="SUPFAM" id="SSF50249">
    <property type="entry name" value="Nucleic acid-binding proteins"/>
    <property type="match status" value="1"/>
</dbReference>
<sequence length="788" mass="89008">MESGVVKKEVLDPVEILARDFNLSYKTAEKLIKMIEKDECTVPFIARYRKEATNQMEADKLRQFVDALTQLRDVQKKAETMIKNIEKQGKLDTKLERSICQAETKEELNHLFAPFKGDRKHTLADRARTIGLEEAAHKFMDYRKSSYDFMGLVDNSVEGRKDVKQVQKGIQHLMAEIVAKDPGTLDKVKKIFPPRNMVLETKIYVPKKKEEADGVKLNEKYRIYFDFRCQLNFLKSYQILAINRAEAQKQITVKIVIPDRDEKTFLSWCERTWIKCQDASDKKLAKHSIDDAYTRLIKPLVIRRARAELTQRANLDSVEVFSRNLSKLLLTAPVRGKIVLGVDPGYRHGCKCAVVSENGDNILATDIFYLHNKNVAFSKMLRLYKTHKFQVIAIGNGTGCAEVEKFFARVICETGNPNLLYCTVNENGASIYSVTDEAKSELPNLEPNLRSAVSIARRLQDPLVELVKIDPKHIGVGMYQHDIPQSLLKAALSNVVEDCVTFVGVDLNVAGPSLLRHVAGLKPAQVKNIVEWRQKNGSFKNREQLLLVKGIGEKTFKHCAGFVRISNKQPYVSVPNEKTTVKSEADCKSLGKRKNKKDGGVSNKKQKLSMEYLPNPLDQTNIHPESYEIAEKFLQHMHCDITKIGKAEFVSQLKSSMTKQCISSLAKLFSVGEPTMQLIIDGLSQINGFRDIRESMEPLLRRGNTNDIKPGDVVRGRVANVTDFGVFVDIGIGQDALLHLSKMNGRWNELKEIIGPNDIITVSVLNTLQGKTSVRLVSADCVEKLRFV</sequence>
<dbReference type="Gene3D" id="1.10.150.310">
    <property type="entry name" value="Tex RuvX-like domain-like"/>
    <property type="match status" value="1"/>
</dbReference>
<dbReference type="EMBL" id="LR790692">
    <property type="protein sequence ID" value="CAB3266554.1"/>
    <property type="molecule type" value="mRNA"/>
</dbReference>
<dbReference type="InterPro" id="IPR032639">
    <property type="entry name" value="Tex_YqgF"/>
</dbReference>
<dbReference type="Pfam" id="PF12836">
    <property type="entry name" value="HHH_3"/>
    <property type="match status" value="1"/>
</dbReference>
<feature type="domain" description="S1 motif" evidence="2">
    <location>
        <begin position="711"/>
        <end position="779"/>
    </location>
</feature>
<dbReference type="Gene3D" id="3.30.420.140">
    <property type="entry name" value="YqgF/RNase H-like domain"/>
    <property type="match status" value="1"/>
</dbReference>
<dbReference type="AlphaFoldDB" id="A0A6F9DSZ3"/>
<dbReference type="InterPro" id="IPR018974">
    <property type="entry name" value="Tex-like_N"/>
</dbReference>
<dbReference type="Pfam" id="PF00575">
    <property type="entry name" value="S1"/>
    <property type="match status" value="1"/>
</dbReference>
<accession>A0A6F9DSZ3</accession>
<dbReference type="InterPro" id="IPR050437">
    <property type="entry name" value="Ribos_protein_bS1-like"/>
</dbReference>
<dbReference type="SMART" id="SM00732">
    <property type="entry name" value="YqgFc"/>
    <property type="match status" value="1"/>
</dbReference>
<dbReference type="PROSITE" id="PS50126">
    <property type="entry name" value="S1"/>
    <property type="match status" value="1"/>
</dbReference>